<proteinExistence type="predicted"/>
<feature type="compositionally biased region" description="Pro residues" evidence="1">
    <location>
        <begin position="33"/>
        <end position="48"/>
    </location>
</feature>
<dbReference type="Proteomes" id="UP000019678">
    <property type="component" value="Unassembled WGS sequence"/>
</dbReference>
<evidence type="ECO:0000313" key="3">
    <source>
        <dbReference type="EMBL" id="EYF06449.1"/>
    </source>
</evidence>
<name>A0A017TB34_9BACT</name>
<dbReference type="STRING" id="1192034.CAP_1979"/>
<dbReference type="PANTHER" id="PTHR23150">
    <property type="entry name" value="SULFATASE MODIFYING FACTOR 1, 2"/>
    <property type="match status" value="1"/>
</dbReference>
<protein>
    <submittedName>
        <fullName evidence="3">Sulfatase-modifying factor 2 (C-alpha-formyglycine-generating enzyme 2)</fullName>
    </submittedName>
</protein>
<dbReference type="AlphaFoldDB" id="A0A017TB34"/>
<feature type="compositionally biased region" description="Low complexity" evidence="1">
    <location>
        <begin position="16"/>
        <end position="32"/>
    </location>
</feature>
<feature type="region of interest" description="Disordered" evidence="1">
    <location>
        <begin position="16"/>
        <end position="99"/>
    </location>
</feature>
<dbReference type="EMBL" id="ASRX01000016">
    <property type="protein sequence ID" value="EYF06449.1"/>
    <property type="molecule type" value="Genomic_DNA"/>
</dbReference>
<accession>A0A017TB34</accession>
<dbReference type="PANTHER" id="PTHR23150:SF19">
    <property type="entry name" value="FORMYLGLYCINE-GENERATING ENZYME"/>
    <property type="match status" value="1"/>
</dbReference>
<comment type="caution">
    <text evidence="3">The sequence shown here is derived from an EMBL/GenBank/DDBJ whole genome shotgun (WGS) entry which is preliminary data.</text>
</comment>
<dbReference type="InterPro" id="IPR042095">
    <property type="entry name" value="SUMF_sf"/>
</dbReference>
<dbReference type="Pfam" id="PF03781">
    <property type="entry name" value="FGE-sulfatase"/>
    <property type="match status" value="1"/>
</dbReference>
<dbReference type="InterPro" id="IPR016187">
    <property type="entry name" value="CTDL_fold"/>
</dbReference>
<dbReference type="SUPFAM" id="SSF56436">
    <property type="entry name" value="C-type lectin-like"/>
    <property type="match status" value="1"/>
</dbReference>
<organism evidence="3 4">
    <name type="scientific">Chondromyces apiculatus DSM 436</name>
    <dbReference type="NCBI Taxonomy" id="1192034"/>
    <lineage>
        <taxon>Bacteria</taxon>
        <taxon>Pseudomonadati</taxon>
        <taxon>Myxococcota</taxon>
        <taxon>Polyangia</taxon>
        <taxon>Polyangiales</taxon>
        <taxon>Polyangiaceae</taxon>
        <taxon>Chondromyces</taxon>
    </lineage>
</organism>
<feature type="domain" description="Sulfatase-modifying factor enzyme-like" evidence="2">
    <location>
        <begin position="140"/>
        <end position="324"/>
    </location>
</feature>
<evidence type="ECO:0000259" key="2">
    <source>
        <dbReference type="Pfam" id="PF03781"/>
    </source>
</evidence>
<dbReference type="InterPro" id="IPR005532">
    <property type="entry name" value="SUMF_dom"/>
</dbReference>
<dbReference type="Gene3D" id="3.90.1580.10">
    <property type="entry name" value="paralog of FGE (formylglycine-generating enzyme)"/>
    <property type="match status" value="1"/>
</dbReference>
<sequence>MPLLLALSARACAPVGEGAPSAAAVADSDPAATEPPEPLPAGPPPSDAPPSAALPSAALPSDAPPSHASPSAAPPSSDAPALPAQTASPQEPGDPACPAGMALVAGSACLTPEQRCLEHQEIKGAPPGRERGQCLRYAEPVTCFEDRRRPMNFCMDRYEWPNRRGEKPRVLTSWEEARGLCASTGKRLCTEAEFNFACEGEEMRPYVYGHARDATQCNFDRPYRPRTFVFSPWDACQQDDACRTAFDAIDQRLPAGSMASCRSDHGVYDLIGNVNEWVVRPDERSPHRSGIKGGWWGPVRARCRPTVTFHDEGDYGYEVGFRCCADAV</sequence>
<evidence type="ECO:0000256" key="1">
    <source>
        <dbReference type="SAM" id="MobiDB-lite"/>
    </source>
</evidence>
<dbReference type="OrthoDB" id="5496976at2"/>
<dbReference type="GO" id="GO:0120147">
    <property type="term" value="F:formylglycine-generating oxidase activity"/>
    <property type="evidence" value="ECO:0007669"/>
    <property type="project" value="TreeGrafter"/>
</dbReference>
<keyword evidence="4" id="KW-1185">Reference proteome</keyword>
<dbReference type="RefSeq" id="WP_156040719.1">
    <property type="nucleotide sequence ID" value="NZ_ASRX01000016.1"/>
</dbReference>
<gene>
    <name evidence="3" type="ORF">CAP_1979</name>
</gene>
<dbReference type="InterPro" id="IPR051043">
    <property type="entry name" value="Sulfatase_Mod_Factor_Kinase"/>
</dbReference>
<dbReference type="eggNOG" id="COG1262">
    <property type="taxonomic scope" value="Bacteria"/>
</dbReference>
<evidence type="ECO:0000313" key="4">
    <source>
        <dbReference type="Proteomes" id="UP000019678"/>
    </source>
</evidence>
<reference evidence="3 4" key="1">
    <citation type="submission" date="2013-05" db="EMBL/GenBank/DDBJ databases">
        <title>Genome assembly of Chondromyces apiculatus DSM 436.</title>
        <authorList>
            <person name="Sharma G."/>
            <person name="Khatri I."/>
            <person name="Kaur C."/>
            <person name="Mayilraj S."/>
            <person name="Subramanian S."/>
        </authorList>
    </citation>
    <scope>NUCLEOTIDE SEQUENCE [LARGE SCALE GENOMIC DNA]</scope>
    <source>
        <strain evidence="3 4">DSM 436</strain>
    </source>
</reference>
<feature type="compositionally biased region" description="Low complexity" evidence="1">
    <location>
        <begin position="49"/>
        <end position="84"/>
    </location>
</feature>